<evidence type="ECO:0000256" key="1">
    <source>
        <dbReference type="SAM" id="MobiDB-lite"/>
    </source>
</evidence>
<proteinExistence type="predicted"/>
<feature type="region of interest" description="Disordered" evidence="1">
    <location>
        <begin position="52"/>
        <end position="71"/>
    </location>
</feature>
<name>A0A9W9PUT8_9EURO</name>
<keyword evidence="3" id="KW-1185">Reference proteome</keyword>
<sequence>MTTPPPAHVDLETQQHAFVRKHLHPHRPVWTHARAEYFLRPSTTNHKCRRKVRKNQSIGSAMPGGFIGNLGRDAPPISSAELSAMKRSYNCLRCGKFGVECPHQDPRHLVSPTKDVASEAATPSNVPQIGSPAKDH</sequence>
<accession>A0A9W9PUT8</accession>
<reference evidence="2" key="1">
    <citation type="submission" date="2022-12" db="EMBL/GenBank/DDBJ databases">
        <authorList>
            <person name="Petersen C."/>
        </authorList>
    </citation>
    <scope>NUCLEOTIDE SEQUENCE</scope>
    <source>
        <strain evidence="2">IBT 21472</strain>
    </source>
</reference>
<dbReference type="AlphaFoldDB" id="A0A9W9PUT8"/>
<gene>
    <name evidence="2" type="ORF">N7476_007605</name>
</gene>
<evidence type="ECO:0000313" key="3">
    <source>
        <dbReference type="Proteomes" id="UP001147746"/>
    </source>
</evidence>
<dbReference type="Proteomes" id="UP001147746">
    <property type="component" value="Unassembled WGS sequence"/>
</dbReference>
<comment type="caution">
    <text evidence="2">The sequence shown here is derived from an EMBL/GenBank/DDBJ whole genome shotgun (WGS) entry which is preliminary data.</text>
</comment>
<evidence type="ECO:0000313" key="2">
    <source>
        <dbReference type="EMBL" id="KAJ5311745.1"/>
    </source>
</evidence>
<organism evidence="2 3">
    <name type="scientific">Penicillium atrosanguineum</name>
    <dbReference type="NCBI Taxonomy" id="1132637"/>
    <lineage>
        <taxon>Eukaryota</taxon>
        <taxon>Fungi</taxon>
        <taxon>Dikarya</taxon>
        <taxon>Ascomycota</taxon>
        <taxon>Pezizomycotina</taxon>
        <taxon>Eurotiomycetes</taxon>
        <taxon>Eurotiomycetidae</taxon>
        <taxon>Eurotiales</taxon>
        <taxon>Aspergillaceae</taxon>
        <taxon>Penicillium</taxon>
    </lineage>
</organism>
<feature type="region of interest" description="Disordered" evidence="1">
    <location>
        <begin position="103"/>
        <end position="136"/>
    </location>
</feature>
<dbReference type="EMBL" id="JAPZBO010000007">
    <property type="protein sequence ID" value="KAJ5311745.1"/>
    <property type="molecule type" value="Genomic_DNA"/>
</dbReference>
<protein>
    <submittedName>
        <fullName evidence="2">Uncharacterized protein</fullName>
    </submittedName>
</protein>
<reference evidence="2" key="2">
    <citation type="journal article" date="2023" name="IMA Fungus">
        <title>Comparative genomic study of the Penicillium genus elucidates a diverse pangenome and 15 lateral gene transfer events.</title>
        <authorList>
            <person name="Petersen C."/>
            <person name="Sorensen T."/>
            <person name="Nielsen M.R."/>
            <person name="Sondergaard T.E."/>
            <person name="Sorensen J.L."/>
            <person name="Fitzpatrick D.A."/>
            <person name="Frisvad J.C."/>
            <person name="Nielsen K.L."/>
        </authorList>
    </citation>
    <scope>NUCLEOTIDE SEQUENCE</scope>
    <source>
        <strain evidence="2">IBT 21472</strain>
    </source>
</reference>